<reference evidence="7" key="1">
    <citation type="submission" date="2016-10" db="EMBL/GenBank/DDBJ databases">
        <authorList>
            <person name="Varghese N."/>
            <person name="Submissions S."/>
        </authorList>
    </citation>
    <scope>NUCLEOTIDE SEQUENCE [LARGE SCALE GENOMIC DNA]</scope>
    <source>
        <strain evidence="7">XBD2006</strain>
    </source>
</reference>
<dbReference type="RefSeq" id="WP_074461120.1">
    <property type="nucleotide sequence ID" value="NZ_FMUR01000003.1"/>
</dbReference>
<dbReference type="EMBL" id="FMUR01000003">
    <property type="protein sequence ID" value="SCX78017.1"/>
    <property type="molecule type" value="Genomic_DNA"/>
</dbReference>
<dbReference type="InterPro" id="IPR025997">
    <property type="entry name" value="SBP_2_dom"/>
</dbReference>
<keyword evidence="2" id="KW-0813">Transport</keyword>
<dbReference type="InterPro" id="IPR050555">
    <property type="entry name" value="Bact_Solute-Bind_Prot2"/>
</dbReference>
<dbReference type="OrthoDB" id="9769193at2"/>
<dbReference type="InterPro" id="IPR028082">
    <property type="entry name" value="Peripla_BP_I"/>
</dbReference>
<accession>A0A1G5AJF6</accession>
<gene>
    <name evidence="6" type="ORF">SAMN02910451_00300</name>
</gene>
<dbReference type="Gene3D" id="3.40.50.2300">
    <property type="match status" value="2"/>
</dbReference>
<evidence type="ECO:0000313" key="7">
    <source>
        <dbReference type="Proteomes" id="UP000183047"/>
    </source>
</evidence>
<comment type="subcellular location">
    <subcellularLocation>
        <location evidence="1">Cell envelope</location>
    </subcellularLocation>
</comment>
<evidence type="ECO:0000256" key="1">
    <source>
        <dbReference type="ARBA" id="ARBA00004196"/>
    </source>
</evidence>
<dbReference type="GO" id="GO:0030288">
    <property type="term" value="C:outer membrane-bounded periplasmic space"/>
    <property type="evidence" value="ECO:0007669"/>
    <property type="project" value="TreeGrafter"/>
</dbReference>
<evidence type="ECO:0000313" key="6">
    <source>
        <dbReference type="EMBL" id="SCX78017.1"/>
    </source>
</evidence>
<dbReference type="AlphaFoldDB" id="A0A1G5AJF6"/>
<keyword evidence="3" id="KW-0762">Sugar transport</keyword>
<organism evidence="6 7">
    <name type="scientific">Butyrivibrio hungatei</name>
    <dbReference type="NCBI Taxonomy" id="185008"/>
    <lineage>
        <taxon>Bacteria</taxon>
        <taxon>Bacillati</taxon>
        <taxon>Bacillota</taxon>
        <taxon>Clostridia</taxon>
        <taxon>Lachnospirales</taxon>
        <taxon>Lachnospiraceae</taxon>
        <taxon>Butyrivibrio</taxon>
    </lineage>
</organism>
<dbReference type="PANTHER" id="PTHR30036">
    <property type="entry name" value="D-XYLOSE-BINDING PERIPLASMIC PROTEIN"/>
    <property type="match status" value="1"/>
</dbReference>
<feature type="domain" description="Periplasmic binding protein" evidence="5">
    <location>
        <begin position="54"/>
        <end position="328"/>
    </location>
</feature>
<dbReference type="GO" id="GO:0030246">
    <property type="term" value="F:carbohydrate binding"/>
    <property type="evidence" value="ECO:0007669"/>
    <property type="project" value="TreeGrafter"/>
</dbReference>
<dbReference type="PROSITE" id="PS51257">
    <property type="entry name" value="PROKAR_LIPOPROTEIN"/>
    <property type="match status" value="1"/>
</dbReference>
<protein>
    <submittedName>
        <fullName evidence="6">Methyl-galactoside transport system substrate-binding protein</fullName>
    </submittedName>
</protein>
<evidence type="ECO:0000256" key="2">
    <source>
        <dbReference type="ARBA" id="ARBA00022448"/>
    </source>
</evidence>
<dbReference type="Pfam" id="PF13407">
    <property type="entry name" value="Peripla_BP_4"/>
    <property type="match status" value="1"/>
</dbReference>
<evidence type="ECO:0000256" key="3">
    <source>
        <dbReference type="ARBA" id="ARBA00022597"/>
    </source>
</evidence>
<dbReference type="SUPFAM" id="SSF53822">
    <property type="entry name" value="Periplasmic binding protein-like I"/>
    <property type="match status" value="1"/>
</dbReference>
<evidence type="ECO:0000256" key="4">
    <source>
        <dbReference type="ARBA" id="ARBA00022729"/>
    </source>
</evidence>
<evidence type="ECO:0000259" key="5">
    <source>
        <dbReference type="Pfam" id="PF13407"/>
    </source>
</evidence>
<name>A0A1G5AJF6_9FIRM</name>
<dbReference type="Proteomes" id="UP000183047">
    <property type="component" value="Unassembled WGS sequence"/>
</dbReference>
<proteinExistence type="predicted"/>
<sequence>MRRKLFEVLTVSVLITALLAGCSEKNIEETEAEAAASVASSAEEKEMTPADMRVGVFIYKLSDTYMSLFKDELIKDLVNAGFKEENITVVNSAFSHGYQMLQLKKVISSGVDILVVNPVNMSKTAEVTDLAMEAGVPLVYVNREPEASEEIRWESENLPVTYIGCDARQAGTFQGKMLIDLGFENIDKNGDGVLQYIMVKGEKNSADTYFRTRYSIEALKNAGWSVEKLAEGNGNWDKNVSEYVVTEALAENPSVEVIICNNDMMAVGALEAVNKAGLEAGKDVYIIGADAFEVALEKILEGKIVGTVFNNYVEQARLTTGTILSYMKKQNVAHFYGSDYVKVTKENAETILGIIREDEESDAQQEE</sequence>
<dbReference type="PANTHER" id="PTHR30036:SF2">
    <property type="entry name" value="D-GALACTOSE_METHYL-GALACTOSIDE BINDING PERIPLASMIC PROTEIN MGLB"/>
    <property type="match status" value="1"/>
</dbReference>
<keyword evidence="7" id="KW-1185">Reference proteome</keyword>
<keyword evidence="4" id="KW-0732">Signal</keyword>